<sequence>MEIINNAIIIFIFCSSYIYFNALTLLKPFMKEQHIRTLFNIWKIVEYVNYFGFHKKIEIKNYDKIITEKNKWGFIISNHKSVLDNIIIMIIMKDNKLHFTNLKTISRYSKKNMQNEVLKIYNMVLVKKNWNDDINYLNKMIYKWKNENRNQQIAMYPEGSILTEKTAATYNNLRNIHCGLFNYIVNKIINVKYIYDLTIIYKVNNRILIGEKDIFYNFLTNPEFKIIINFDKYEKKNISEDWLEKIWKKKDDFIMNYAA</sequence>
<dbReference type="GO" id="GO:0016746">
    <property type="term" value="F:acyltransferase activity"/>
    <property type="evidence" value="ECO:0007669"/>
    <property type="project" value="InterPro"/>
</dbReference>
<dbReference type="InterPro" id="IPR002123">
    <property type="entry name" value="Plipid/glycerol_acylTrfase"/>
</dbReference>
<dbReference type="PANTHER" id="PTHR10983:SF16">
    <property type="entry name" value="LYSOCARDIOLIPIN ACYLTRANSFERASE 1"/>
    <property type="match status" value="1"/>
</dbReference>
<evidence type="ECO:0000256" key="1">
    <source>
        <dbReference type="SAM" id="Phobius"/>
    </source>
</evidence>
<dbReference type="Pfam" id="PF01553">
    <property type="entry name" value="Acyltransferase"/>
    <property type="match status" value="1"/>
</dbReference>
<organism evidence="3">
    <name type="scientific">viral metagenome</name>
    <dbReference type="NCBI Taxonomy" id="1070528"/>
    <lineage>
        <taxon>unclassified sequences</taxon>
        <taxon>metagenomes</taxon>
        <taxon>organismal metagenomes</taxon>
    </lineage>
</organism>
<proteinExistence type="predicted"/>
<keyword evidence="1" id="KW-1133">Transmembrane helix</keyword>
<dbReference type="PANTHER" id="PTHR10983">
    <property type="entry name" value="1-ACYLGLYCEROL-3-PHOSPHATE ACYLTRANSFERASE-RELATED"/>
    <property type="match status" value="1"/>
</dbReference>
<dbReference type="EMBL" id="MN738858">
    <property type="protein sequence ID" value="QHT28463.1"/>
    <property type="molecule type" value="Genomic_DNA"/>
</dbReference>
<feature type="transmembrane region" description="Helical" evidence="1">
    <location>
        <begin position="6"/>
        <end position="26"/>
    </location>
</feature>
<reference evidence="3" key="1">
    <citation type="journal article" date="2020" name="Nature">
        <title>Giant virus diversity and host interactions through global metagenomics.</title>
        <authorList>
            <person name="Schulz F."/>
            <person name="Roux S."/>
            <person name="Paez-Espino D."/>
            <person name="Jungbluth S."/>
            <person name="Walsh D.A."/>
            <person name="Denef V.J."/>
            <person name="McMahon K.D."/>
            <person name="Konstantinidis K.T."/>
            <person name="Eloe-Fadrosh E.A."/>
            <person name="Kyrpides N.C."/>
            <person name="Woyke T."/>
        </authorList>
    </citation>
    <scope>NUCLEOTIDE SEQUENCE</scope>
    <source>
        <strain evidence="3">GVMAG-M-3300001348-25</strain>
    </source>
</reference>
<dbReference type="GO" id="GO:0036149">
    <property type="term" value="P:phosphatidylinositol acyl-chain remodeling"/>
    <property type="evidence" value="ECO:0007669"/>
    <property type="project" value="TreeGrafter"/>
</dbReference>
<feature type="domain" description="Phospholipid/glycerol acyltransferase" evidence="2">
    <location>
        <begin position="58"/>
        <end position="200"/>
    </location>
</feature>
<keyword evidence="1" id="KW-0472">Membrane</keyword>
<name>A0A6C0EJ52_9ZZZZ</name>
<evidence type="ECO:0000259" key="2">
    <source>
        <dbReference type="Pfam" id="PF01553"/>
    </source>
</evidence>
<keyword evidence="1" id="KW-0812">Transmembrane</keyword>
<accession>A0A6C0EJ52</accession>
<dbReference type="SUPFAM" id="SSF69593">
    <property type="entry name" value="Glycerol-3-phosphate (1)-acyltransferase"/>
    <property type="match status" value="1"/>
</dbReference>
<evidence type="ECO:0000313" key="3">
    <source>
        <dbReference type="EMBL" id="QHT28463.1"/>
    </source>
</evidence>
<dbReference type="AlphaFoldDB" id="A0A6C0EJ52"/>
<protein>
    <recommendedName>
        <fullName evidence="2">Phospholipid/glycerol acyltransferase domain-containing protein</fullName>
    </recommendedName>
</protein>
<dbReference type="GO" id="GO:0005783">
    <property type="term" value="C:endoplasmic reticulum"/>
    <property type="evidence" value="ECO:0007669"/>
    <property type="project" value="TreeGrafter"/>
</dbReference>